<dbReference type="Proteomes" id="UP001057402">
    <property type="component" value="Chromosome 10"/>
</dbReference>
<keyword evidence="2" id="KW-1185">Reference proteome</keyword>
<accession>A0ACB9ME70</accession>
<sequence length="414" mass="45373">MNSGDLHKVWEIKALKKPGEDKARAFLDGIAKQVQPIMRKRLWRVKILSEFCPKNGRLLGLNVGRGIAVKLRLRRPNREDEFIPYNNVLDTMLHELCHIVHGPHDAKFYALWDELRKECEQLMENGITGSGQGFDLQGRRLGGISRQPPISSLQKTALAAAERRKVLGSLLPSGARRLGGDSSLMALSPAQAAAMAAERRLQDDIWCGSAAEDCGNKESCDGDVPENVVNAVGSPGKSRGGSSGAPGVTSRKRHLESGGSPAPKSFNRDKGSNFIDLTSMASTSASESSPNNRGSRHQKGRSRLNESLSICHPESACDSSLTSNSKQDTHEDLRHSEENMWACEMCTFLNPPLAPVCKICGLERRKDESVAFKFWSCKFCTLDNIVGLDRCSACQQWRYSNGSPVSTRAPVRGD</sequence>
<reference evidence="2" key="1">
    <citation type="journal article" date="2023" name="Front. Plant Sci.">
        <title>Chromosomal-level genome assembly of Melastoma candidum provides insights into trichome evolution.</title>
        <authorList>
            <person name="Zhong Y."/>
            <person name="Wu W."/>
            <person name="Sun C."/>
            <person name="Zou P."/>
            <person name="Liu Y."/>
            <person name="Dai S."/>
            <person name="Zhou R."/>
        </authorList>
    </citation>
    <scope>NUCLEOTIDE SEQUENCE [LARGE SCALE GENOMIC DNA]</scope>
</reference>
<gene>
    <name evidence="1" type="ORF">MLD38_035063</name>
</gene>
<name>A0ACB9ME70_9MYRT</name>
<dbReference type="EMBL" id="CM042889">
    <property type="protein sequence ID" value="KAI4321714.1"/>
    <property type="molecule type" value="Genomic_DNA"/>
</dbReference>
<organism evidence="1 2">
    <name type="scientific">Melastoma candidum</name>
    <dbReference type="NCBI Taxonomy" id="119954"/>
    <lineage>
        <taxon>Eukaryota</taxon>
        <taxon>Viridiplantae</taxon>
        <taxon>Streptophyta</taxon>
        <taxon>Embryophyta</taxon>
        <taxon>Tracheophyta</taxon>
        <taxon>Spermatophyta</taxon>
        <taxon>Magnoliopsida</taxon>
        <taxon>eudicotyledons</taxon>
        <taxon>Gunneridae</taxon>
        <taxon>Pentapetalae</taxon>
        <taxon>rosids</taxon>
        <taxon>malvids</taxon>
        <taxon>Myrtales</taxon>
        <taxon>Melastomataceae</taxon>
        <taxon>Melastomatoideae</taxon>
        <taxon>Melastomateae</taxon>
        <taxon>Melastoma</taxon>
    </lineage>
</organism>
<comment type="caution">
    <text evidence="1">The sequence shown here is derived from an EMBL/GenBank/DDBJ whole genome shotgun (WGS) entry which is preliminary data.</text>
</comment>
<proteinExistence type="predicted"/>
<evidence type="ECO:0000313" key="2">
    <source>
        <dbReference type="Proteomes" id="UP001057402"/>
    </source>
</evidence>
<evidence type="ECO:0000313" key="1">
    <source>
        <dbReference type="EMBL" id="KAI4321714.1"/>
    </source>
</evidence>
<protein>
    <submittedName>
        <fullName evidence="1">Uncharacterized protein</fullName>
    </submittedName>
</protein>